<keyword evidence="1" id="KW-0596">Phosphopantetheine</keyword>
<dbReference type="EMBL" id="AP025732">
    <property type="protein sequence ID" value="BDI18010.1"/>
    <property type="molecule type" value="Genomic_DNA"/>
</dbReference>
<dbReference type="InterPro" id="IPR009081">
    <property type="entry name" value="PP-bd_ACP"/>
</dbReference>
<dbReference type="Pfam" id="PF00550">
    <property type="entry name" value="PP-binding"/>
    <property type="match status" value="1"/>
</dbReference>
<accession>A0ABN6Q6S5</accession>
<dbReference type="Proteomes" id="UP001055453">
    <property type="component" value="Chromosome"/>
</dbReference>
<dbReference type="RefSeq" id="WP_251955763.1">
    <property type="nucleotide sequence ID" value="NZ_AP025732.1"/>
</dbReference>
<dbReference type="PANTHER" id="PTHR45527:SF1">
    <property type="entry name" value="FATTY ACID SYNTHASE"/>
    <property type="match status" value="1"/>
</dbReference>
<evidence type="ECO:0000256" key="1">
    <source>
        <dbReference type="ARBA" id="ARBA00022450"/>
    </source>
</evidence>
<reference evidence="4" key="1">
    <citation type="submission" date="2022-04" db="EMBL/GenBank/DDBJ databases">
        <title>Complete genome sequence of a cyanobacterium, Nostoc sp. SO-36, isolated in Antarctica.</title>
        <authorList>
            <person name="Kanesaki Y."/>
            <person name="Effendi D."/>
            <person name="Sakamoto T."/>
            <person name="Ohtani S."/>
            <person name="Awai K."/>
        </authorList>
    </citation>
    <scope>NUCLEOTIDE SEQUENCE</scope>
    <source>
        <strain evidence="4">SO-36</strain>
    </source>
</reference>
<gene>
    <name evidence="4" type="ORF">ANSO36C_38120</name>
</gene>
<dbReference type="SUPFAM" id="SSF47336">
    <property type="entry name" value="ACP-like"/>
    <property type="match status" value="1"/>
</dbReference>
<dbReference type="InterPro" id="IPR036736">
    <property type="entry name" value="ACP-like_sf"/>
</dbReference>
<dbReference type="PROSITE" id="PS00012">
    <property type="entry name" value="PHOSPHOPANTETHEINE"/>
    <property type="match status" value="1"/>
</dbReference>
<evidence type="ECO:0000313" key="5">
    <source>
        <dbReference type="Proteomes" id="UP001055453"/>
    </source>
</evidence>
<name>A0ABN6Q6S5_NOSCO</name>
<feature type="domain" description="Carrier" evidence="3">
    <location>
        <begin position="22"/>
        <end position="88"/>
    </location>
</feature>
<keyword evidence="2" id="KW-0597">Phosphoprotein</keyword>
<dbReference type="PROSITE" id="PS50075">
    <property type="entry name" value="CARRIER"/>
    <property type="match status" value="1"/>
</dbReference>
<proteinExistence type="predicted"/>
<evidence type="ECO:0000259" key="3">
    <source>
        <dbReference type="PROSITE" id="PS50075"/>
    </source>
</evidence>
<dbReference type="Gene3D" id="1.10.1200.10">
    <property type="entry name" value="ACP-like"/>
    <property type="match status" value="1"/>
</dbReference>
<keyword evidence="5" id="KW-1185">Reference proteome</keyword>
<dbReference type="InterPro" id="IPR006162">
    <property type="entry name" value="Ppantetheine_attach_site"/>
</dbReference>
<evidence type="ECO:0000256" key="2">
    <source>
        <dbReference type="ARBA" id="ARBA00022553"/>
    </source>
</evidence>
<sequence>MDCYALKAIDTQSRSIDKAFIAPRTPTESTLAKIWAEVLNVKNIGIHDNFFDLGGNSLLAVRLLDQINKQFEGDLPLSNLFLNQTIQI</sequence>
<protein>
    <recommendedName>
        <fullName evidence="3">Carrier domain-containing protein</fullName>
    </recommendedName>
</protein>
<dbReference type="PANTHER" id="PTHR45527">
    <property type="entry name" value="NONRIBOSOMAL PEPTIDE SYNTHETASE"/>
    <property type="match status" value="1"/>
</dbReference>
<evidence type="ECO:0000313" key="4">
    <source>
        <dbReference type="EMBL" id="BDI18010.1"/>
    </source>
</evidence>
<organism evidence="4 5">
    <name type="scientific">Nostoc cf. commune SO-36</name>
    <dbReference type="NCBI Taxonomy" id="449208"/>
    <lineage>
        <taxon>Bacteria</taxon>
        <taxon>Bacillati</taxon>
        <taxon>Cyanobacteriota</taxon>
        <taxon>Cyanophyceae</taxon>
        <taxon>Nostocales</taxon>
        <taxon>Nostocaceae</taxon>
        <taxon>Nostoc</taxon>
    </lineage>
</organism>